<evidence type="ECO:0000256" key="11">
    <source>
        <dbReference type="RuleBase" id="RU364115"/>
    </source>
</evidence>
<dbReference type="SUPFAM" id="SSF52540">
    <property type="entry name" value="P-loop containing nucleoside triphosphate hydrolases"/>
    <property type="match status" value="1"/>
</dbReference>
<dbReference type="GO" id="GO:0009035">
    <property type="term" value="F:type I site-specific deoxyribonuclease activity"/>
    <property type="evidence" value="ECO:0007669"/>
    <property type="project" value="UniProtKB-EC"/>
</dbReference>
<evidence type="ECO:0000259" key="13">
    <source>
        <dbReference type="PROSITE" id="PS51192"/>
    </source>
</evidence>
<dbReference type="InterPro" id="IPR004473">
    <property type="entry name" value="Restrct_endonuc_typeI_HsdR"/>
</dbReference>
<comment type="similarity">
    <text evidence="2 11">Belongs to the HsdR family.</text>
</comment>
<dbReference type="PANTHER" id="PTHR30195">
    <property type="entry name" value="TYPE I SITE-SPECIFIC DEOXYRIBONUCLEASE PROTEIN SUBUNIT M AND R"/>
    <property type="match status" value="1"/>
</dbReference>
<dbReference type="CDD" id="cd22332">
    <property type="entry name" value="HsdR_N"/>
    <property type="match status" value="1"/>
</dbReference>
<dbReference type="GO" id="GO:0009307">
    <property type="term" value="P:DNA restriction-modification system"/>
    <property type="evidence" value="ECO:0007669"/>
    <property type="project" value="UniProtKB-KW"/>
</dbReference>
<dbReference type="SMART" id="SM00487">
    <property type="entry name" value="DEXDc"/>
    <property type="match status" value="1"/>
</dbReference>
<keyword evidence="4" id="KW-0540">Nuclease</keyword>
<dbReference type="AlphaFoldDB" id="A0A943T7X5"/>
<dbReference type="RefSeq" id="WP_303952691.1">
    <property type="nucleotide sequence ID" value="NZ_JAGZXI010000006.1"/>
</dbReference>
<dbReference type="GO" id="GO:0005524">
    <property type="term" value="F:ATP binding"/>
    <property type="evidence" value="ECO:0007669"/>
    <property type="project" value="UniProtKB-KW"/>
</dbReference>
<keyword evidence="6 11" id="KW-0680">Restriction system</keyword>
<keyword evidence="9 11" id="KW-0067">ATP-binding</keyword>
<evidence type="ECO:0000256" key="1">
    <source>
        <dbReference type="ARBA" id="ARBA00000851"/>
    </source>
</evidence>
<comment type="function">
    <text evidence="11">Subunit R is required for both nuclease and ATPase activities, but not for modification.</text>
</comment>
<evidence type="ECO:0000256" key="3">
    <source>
        <dbReference type="ARBA" id="ARBA00011296"/>
    </source>
</evidence>
<evidence type="ECO:0000256" key="9">
    <source>
        <dbReference type="ARBA" id="ARBA00022840"/>
    </source>
</evidence>
<name>A0A943T7X5_9MICC</name>
<keyword evidence="10 11" id="KW-0238">DNA-binding</keyword>
<feature type="region of interest" description="Disordered" evidence="12">
    <location>
        <begin position="917"/>
        <end position="940"/>
    </location>
</feature>
<keyword evidence="8 11" id="KW-0378">Hydrolase</keyword>
<dbReference type="InterPro" id="IPR040980">
    <property type="entry name" value="SWI2_SNF2"/>
</dbReference>
<dbReference type="Gene3D" id="3.40.50.300">
    <property type="entry name" value="P-loop containing nucleotide triphosphate hydrolases"/>
    <property type="match status" value="2"/>
</dbReference>
<organism evidence="14 15">
    <name type="scientific">Rothia mucilaginosa</name>
    <dbReference type="NCBI Taxonomy" id="43675"/>
    <lineage>
        <taxon>Bacteria</taxon>
        <taxon>Bacillati</taxon>
        <taxon>Actinomycetota</taxon>
        <taxon>Actinomycetes</taxon>
        <taxon>Micrococcales</taxon>
        <taxon>Micrococcaceae</taxon>
        <taxon>Rothia</taxon>
    </lineage>
</organism>
<dbReference type="InterPro" id="IPR007409">
    <property type="entry name" value="Restrct_endonuc_type1_HsdR_N"/>
</dbReference>
<keyword evidence="5 11" id="KW-0547">Nucleotide-binding</keyword>
<dbReference type="PANTHER" id="PTHR30195:SF16">
    <property type="entry name" value="TYPE I RESTRICTION ENZYME ENDONUCLEASE SUBUNIT"/>
    <property type="match status" value="1"/>
</dbReference>
<dbReference type="PROSITE" id="PS51192">
    <property type="entry name" value="HELICASE_ATP_BIND_1"/>
    <property type="match status" value="1"/>
</dbReference>
<evidence type="ECO:0000256" key="5">
    <source>
        <dbReference type="ARBA" id="ARBA00022741"/>
    </source>
</evidence>
<accession>A0A943T7X5</accession>
<dbReference type="InterPro" id="IPR055180">
    <property type="entry name" value="HsdR_RecA-like_helicase_dom_2"/>
</dbReference>
<dbReference type="Pfam" id="PF22679">
    <property type="entry name" value="T1R_D3-like"/>
    <property type="match status" value="1"/>
</dbReference>
<dbReference type="InterPro" id="IPR051268">
    <property type="entry name" value="Type-I_R_enzyme_R_subunit"/>
</dbReference>
<evidence type="ECO:0000313" key="15">
    <source>
        <dbReference type="Proteomes" id="UP000739069"/>
    </source>
</evidence>
<dbReference type="InterPro" id="IPR027417">
    <property type="entry name" value="P-loop_NTPase"/>
</dbReference>
<dbReference type="Pfam" id="PF18766">
    <property type="entry name" value="SWI2_SNF2"/>
    <property type="match status" value="1"/>
</dbReference>
<evidence type="ECO:0000256" key="6">
    <source>
        <dbReference type="ARBA" id="ARBA00022747"/>
    </source>
</evidence>
<dbReference type="EC" id="3.1.21.3" evidence="11"/>
<dbReference type="InterPro" id="IPR014001">
    <property type="entry name" value="Helicase_ATP-bd"/>
</dbReference>
<feature type="region of interest" description="Disordered" evidence="12">
    <location>
        <begin position="1"/>
        <end position="24"/>
    </location>
</feature>
<dbReference type="Pfam" id="PF04313">
    <property type="entry name" value="HSDR_N"/>
    <property type="match status" value="1"/>
</dbReference>
<dbReference type="Gene3D" id="1.20.58.2040">
    <property type="match status" value="1"/>
</dbReference>
<comment type="subunit">
    <text evidence="3 11">The type I restriction/modification system is composed of three polypeptides R, M and S.</text>
</comment>
<feature type="compositionally biased region" description="Basic and acidic residues" evidence="12">
    <location>
        <begin position="917"/>
        <end position="928"/>
    </location>
</feature>
<evidence type="ECO:0000313" key="14">
    <source>
        <dbReference type="EMBL" id="MBS6635016.1"/>
    </source>
</evidence>
<evidence type="ECO:0000256" key="2">
    <source>
        <dbReference type="ARBA" id="ARBA00008598"/>
    </source>
</evidence>
<gene>
    <name evidence="14" type="ORF">KH265_05080</name>
</gene>
<dbReference type="Proteomes" id="UP000739069">
    <property type="component" value="Unassembled WGS sequence"/>
</dbReference>
<feature type="domain" description="Helicase ATP-binding" evidence="13">
    <location>
        <begin position="349"/>
        <end position="511"/>
    </location>
</feature>
<evidence type="ECO:0000256" key="10">
    <source>
        <dbReference type="ARBA" id="ARBA00023125"/>
    </source>
</evidence>
<dbReference type="CDD" id="cd18030">
    <property type="entry name" value="DEXHc_RE_I_HsdR"/>
    <property type="match status" value="1"/>
</dbReference>
<proteinExistence type="inferred from homology"/>
<dbReference type="Pfam" id="PF12008">
    <property type="entry name" value="EcoR124_C"/>
    <property type="match status" value="1"/>
</dbReference>
<comment type="catalytic activity">
    <reaction evidence="1 11">
        <text>Endonucleolytic cleavage of DNA to give random double-stranded fragments with terminal 5'-phosphates, ATP is simultaneously hydrolyzed.</text>
        <dbReference type="EC" id="3.1.21.3"/>
    </reaction>
</comment>
<evidence type="ECO:0000256" key="8">
    <source>
        <dbReference type="ARBA" id="ARBA00022801"/>
    </source>
</evidence>
<reference evidence="14" key="1">
    <citation type="submission" date="2021-02" db="EMBL/GenBank/DDBJ databases">
        <title>Infant gut strain persistence is associated with maternal origin, phylogeny, and functional potential including surface adhesion and iron acquisition.</title>
        <authorList>
            <person name="Lou Y.C."/>
        </authorList>
    </citation>
    <scope>NUCLEOTIDE SEQUENCE</scope>
    <source>
        <strain evidence="14">L1_008_092G1_dasL1_008_092G1_concoct_16</strain>
    </source>
</reference>
<dbReference type="GO" id="GO:0003677">
    <property type="term" value="F:DNA binding"/>
    <property type="evidence" value="ECO:0007669"/>
    <property type="project" value="UniProtKB-KW"/>
</dbReference>
<dbReference type="Gene3D" id="3.90.1570.50">
    <property type="match status" value="2"/>
</dbReference>
<dbReference type="CDD" id="cd18800">
    <property type="entry name" value="SF2_C_EcoR124I-like"/>
    <property type="match status" value="1"/>
</dbReference>
<evidence type="ECO:0000256" key="4">
    <source>
        <dbReference type="ARBA" id="ARBA00022722"/>
    </source>
</evidence>
<evidence type="ECO:0000256" key="12">
    <source>
        <dbReference type="SAM" id="MobiDB-lite"/>
    </source>
</evidence>
<keyword evidence="7 14" id="KW-0255">Endonuclease</keyword>
<comment type="caution">
    <text evidence="14">The sequence shown here is derived from an EMBL/GenBank/DDBJ whole genome shotgun (WGS) entry which is preliminary data.</text>
</comment>
<evidence type="ECO:0000256" key="7">
    <source>
        <dbReference type="ARBA" id="ARBA00022759"/>
    </source>
</evidence>
<sequence length="1131" mass="128903">METVPNHPRPAEGRTESILSSDDFTVIADRSKATGYDEWESQHKNKREHQSEAQLEAELIETLKTQGYDYQPHLTDEAALIRNLREQLERLNTRPEEGAYGPNSGFHFTDEEFNRLLTEHIARSNDGILEKAKLIQEERFIDFRLEDGTLRNIMLIDAAYPARNRMQVINQYRVPAPNGKVLNRYDVTILVNGLPLVHIELKKRNVSIREAFNQIERYQNEGFQQDQHRLFEYAQIFVISNGFETKYYSNTVRHKHVEDQQTASRKAADGGSAGKSFDFTSYWSDEQNNRINDLILFARTFLTRRTLANILTRYCILTVDKDLLVMRPYQIAATEQIIKRVEIANNNPKLLGTKEAGGYIWHTTGSGKTLTSFKTARRLAETGLVDKVLFVVDRKDLDYQTMLEYNNFQADSVSSTGSTRELSTRLADRGTNIVVTTIHKLSNLITADSEHPVYGQRVAIIFDECHRSQFGRMNTAIKKHFKKYSMFGFTGTPIFEKNSAGGPGTTTVEVFGDCLHTYTVVDAINDKNVLKFHLEYTNTSPHFAELEEASYAEEIAAERAETPDAKELEKFAKSKEVLESPERIEAVATYILDNYDRKTNQSAATSYEVKKTRTINGVTKHYVERVRGFNSILATSSIDAACTYYDTLNTLQEERIADGTLRPEQKLKVAIIYSQGNGGQLFDTFGEEENFTFATEGTGSRMDGFLEDYNTMFGTNFSTDGDSFDNYYKDVSRRMKVRELDLLIVVNMFLTGFDSKTVNTLWVDKNLKMHGLVQAYSRTNRILNSLKPSGNIVCFRDLEQATKDAFTLFGDTENSSGQSALDIAFTRPYKDAYAAYDKAVSELREEFPIDEGGSITVDTPEDKARYIKLMNQVLELQQELRVHDEFIRDGGNELISDYDMQGYTGVYNDIYEEARELRREQEEAKDGADNETGEGEEKPTGVDLLANMRFLTELVRQQEVGVLYILELVKAARAARQGNAAGESGTSESTQDGVEHFRDRVRLAIRNDADLRESGDIIEDYFDTYLNESEDHDVQEHFHRYVTDRRTREEDTIVQDEELDSAETQRVVNRALKENRRTIPGKISRLIKGKISLFGGKFGGAKTEDAATKTKRVKQKLEKHIVRFMPFLGGE</sequence>
<protein>
    <recommendedName>
        <fullName evidence="11">Type I restriction enzyme endonuclease subunit</fullName>
        <shortName evidence="11">R protein</shortName>
        <ecNumber evidence="11">3.1.21.3</ecNumber>
    </recommendedName>
</protein>
<dbReference type="EMBL" id="JAGZXI010000006">
    <property type="protein sequence ID" value="MBS6635016.1"/>
    <property type="molecule type" value="Genomic_DNA"/>
</dbReference>
<dbReference type="NCBIfam" id="TIGR00348">
    <property type="entry name" value="hsdR"/>
    <property type="match status" value="1"/>
</dbReference>
<dbReference type="InterPro" id="IPR022625">
    <property type="entry name" value="TypeI_RM_Rsu_C"/>
</dbReference>